<keyword evidence="3" id="KW-1185">Reference proteome</keyword>
<feature type="region of interest" description="Disordered" evidence="1">
    <location>
        <begin position="30"/>
        <end position="112"/>
    </location>
</feature>
<accession>A0ABP1DFR7</accession>
<evidence type="ECO:0000256" key="1">
    <source>
        <dbReference type="SAM" id="MobiDB-lite"/>
    </source>
</evidence>
<evidence type="ECO:0000313" key="3">
    <source>
        <dbReference type="Proteomes" id="UP001497453"/>
    </source>
</evidence>
<protein>
    <submittedName>
        <fullName evidence="2">Uncharacterized protein</fullName>
    </submittedName>
</protein>
<reference evidence="3" key="1">
    <citation type="submission" date="2024-04" db="EMBL/GenBank/DDBJ databases">
        <authorList>
            <person name="Shaw F."/>
            <person name="Minotto A."/>
        </authorList>
    </citation>
    <scope>NUCLEOTIDE SEQUENCE [LARGE SCALE GENOMIC DNA]</scope>
</reference>
<proteinExistence type="predicted"/>
<evidence type="ECO:0000313" key="2">
    <source>
        <dbReference type="EMBL" id="CAL1705824.1"/>
    </source>
</evidence>
<sequence>MAFVTSTSRMKVTYKRRHWNSFTTAIKCHKKRAPDESDDKLEEAGTSDVGMEDVKTPAQLGKRRKSDMIENEPKQQSRAERLSARTAAKRRSLTQEKNGKGKKADTDPSSNG</sequence>
<dbReference type="Proteomes" id="UP001497453">
    <property type="component" value="Chromosome 3"/>
</dbReference>
<feature type="compositionally biased region" description="Basic and acidic residues" evidence="1">
    <location>
        <begin position="66"/>
        <end position="83"/>
    </location>
</feature>
<name>A0ABP1DFR7_9APHY</name>
<organism evidence="2 3">
    <name type="scientific">Somion occarium</name>
    <dbReference type="NCBI Taxonomy" id="3059160"/>
    <lineage>
        <taxon>Eukaryota</taxon>
        <taxon>Fungi</taxon>
        <taxon>Dikarya</taxon>
        <taxon>Basidiomycota</taxon>
        <taxon>Agaricomycotina</taxon>
        <taxon>Agaricomycetes</taxon>
        <taxon>Polyporales</taxon>
        <taxon>Cerrenaceae</taxon>
        <taxon>Somion</taxon>
    </lineage>
</organism>
<feature type="compositionally biased region" description="Basic and acidic residues" evidence="1">
    <location>
        <begin position="93"/>
        <end position="106"/>
    </location>
</feature>
<gene>
    <name evidence="2" type="ORF">GFSPODELE1_LOCUS5599</name>
</gene>
<dbReference type="EMBL" id="OZ037946">
    <property type="protein sequence ID" value="CAL1705824.1"/>
    <property type="molecule type" value="Genomic_DNA"/>
</dbReference>